<evidence type="ECO:0000256" key="1">
    <source>
        <dbReference type="ARBA" id="ARBA00004672"/>
    </source>
</evidence>
<dbReference type="InterPro" id="IPR028923">
    <property type="entry name" value="SAICAR_synt/ADE2_N"/>
</dbReference>
<evidence type="ECO:0000256" key="6">
    <source>
        <dbReference type="ARBA" id="ARBA00022741"/>
    </source>
</evidence>
<evidence type="ECO:0000313" key="14">
    <source>
        <dbReference type="Proteomes" id="UP000509597"/>
    </source>
</evidence>
<dbReference type="Gene3D" id="3.30.470.20">
    <property type="entry name" value="ATP-grasp fold, B domain"/>
    <property type="match status" value="1"/>
</dbReference>
<evidence type="ECO:0000256" key="4">
    <source>
        <dbReference type="ARBA" id="ARBA00016460"/>
    </source>
</evidence>
<reference evidence="13 14" key="1">
    <citation type="submission" date="2020-07" db="EMBL/GenBank/DDBJ databases">
        <title>Complete genome sequence of Chitinibacter sp. 2T18.</title>
        <authorList>
            <person name="Bae J.-W."/>
            <person name="Choi J.-W."/>
        </authorList>
    </citation>
    <scope>NUCLEOTIDE SEQUENCE [LARGE SCALE GENOMIC DNA]</scope>
    <source>
        <strain evidence="13 14">2T18</strain>
    </source>
</reference>
<accession>A0A7H9BLB7</accession>
<organism evidence="13 14">
    <name type="scientific">Chitinibacter bivalviorum</name>
    <dbReference type="NCBI Taxonomy" id="2739434"/>
    <lineage>
        <taxon>Bacteria</taxon>
        <taxon>Pseudomonadati</taxon>
        <taxon>Pseudomonadota</taxon>
        <taxon>Betaproteobacteria</taxon>
        <taxon>Neisseriales</taxon>
        <taxon>Chitinibacteraceae</taxon>
        <taxon>Chitinibacter</taxon>
    </lineage>
</organism>
<dbReference type="GO" id="GO:0005524">
    <property type="term" value="F:ATP binding"/>
    <property type="evidence" value="ECO:0007669"/>
    <property type="project" value="UniProtKB-KW"/>
</dbReference>
<dbReference type="FunFam" id="3.30.200.20:FF:000365">
    <property type="entry name" value="Phosphoribosylaminoimidazole-succinocarboxamide synthase"/>
    <property type="match status" value="1"/>
</dbReference>
<dbReference type="EC" id="6.3.2.6" evidence="3 11"/>
<evidence type="ECO:0000256" key="11">
    <source>
        <dbReference type="HAMAP-Rule" id="MF_00137"/>
    </source>
</evidence>
<feature type="domain" description="SAICAR synthetase/ADE2 N-terminal" evidence="12">
    <location>
        <begin position="14"/>
        <end position="267"/>
    </location>
</feature>
<dbReference type="GO" id="GO:0004639">
    <property type="term" value="F:phosphoribosylaminoimidazolesuccinocarboxamide synthase activity"/>
    <property type="evidence" value="ECO:0007669"/>
    <property type="project" value="UniProtKB-UniRule"/>
</dbReference>
<keyword evidence="14" id="KW-1185">Reference proteome</keyword>
<dbReference type="InterPro" id="IPR018236">
    <property type="entry name" value="SAICAR_synthetase_CS"/>
</dbReference>
<dbReference type="GO" id="GO:0006189">
    <property type="term" value="P:'de novo' IMP biosynthetic process"/>
    <property type="evidence" value="ECO:0007669"/>
    <property type="project" value="UniProtKB-UniRule"/>
</dbReference>
<gene>
    <name evidence="11" type="primary">purC</name>
    <name evidence="13" type="ORF">HQ393_15125</name>
</gene>
<protein>
    <recommendedName>
        <fullName evidence="4 11">Phosphoribosylaminoimidazole-succinocarboxamide synthase</fullName>
        <ecNumber evidence="3 11">6.3.2.6</ecNumber>
    </recommendedName>
    <alternativeName>
        <fullName evidence="9 11">SAICAR synthetase</fullName>
    </alternativeName>
</protein>
<dbReference type="HAMAP" id="MF_00137">
    <property type="entry name" value="SAICAR_synth"/>
    <property type="match status" value="1"/>
</dbReference>
<dbReference type="InterPro" id="IPR001636">
    <property type="entry name" value="SAICAR_synth"/>
</dbReference>
<sequence>MTGLTTTNLTSLKKIYSGKVRDLYQIDETRMLMIATDRLSAFDVILAEPIPEKGKILTAISNFWFDKLKDVVPSHFTGDQPEDVVSAEDLPQVQGRAVVCKRLKPVPVEAIVRGYIAGSGWKEYKQQGTVCGIQLPAGLQEADKLPEPIFTPSTKAAVGDHDENISYAQCEAILGAELAAKVRDTAIMLYKTASEYAATRGIIIGDTKFEFGLDENGVLCLMDEALTPDSSRFWPADQYQPGTNPPSYDKQFVRDWLETTGWDKTPPAPALPAEVAEKTAAKYREALEKLTK</sequence>
<keyword evidence="8 11" id="KW-0067">ATP-binding</keyword>
<evidence type="ECO:0000256" key="7">
    <source>
        <dbReference type="ARBA" id="ARBA00022755"/>
    </source>
</evidence>
<dbReference type="PANTHER" id="PTHR43700">
    <property type="entry name" value="PHOSPHORIBOSYLAMINOIMIDAZOLE-SUCCINOCARBOXAMIDE SYNTHASE"/>
    <property type="match status" value="1"/>
</dbReference>
<evidence type="ECO:0000256" key="5">
    <source>
        <dbReference type="ARBA" id="ARBA00022598"/>
    </source>
</evidence>
<keyword evidence="7 11" id="KW-0658">Purine biosynthesis</keyword>
<evidence type="ECO:0000256" key="10">
    <source>
        <dbReference type="ARBA" id="ARBA00048475"/>
    </source>
</evidence>
<dbReference type="RefSeq" id="WP_179356116.1">
    <property type="nucleotide sequence ID" value="NZ_CP058627.1"/>
</dbReference>
<proteinExistence type="inferred from homology"/>
<dbReference type="PROSITE" id="PS01057">
    <property type="entry name" value="SAICAR_SYNTHETASE_1"/>
    <property type="match status" value="1"/>
</dbReference>
<dbReference type="NCBIfam" id="TIGR00081">
    <property type="entry name" value="purC"/>
    <property type="match status" value="1"/>
</dbReference>
<evidence type="ECO:0000259" key="12">
    <source>
        <dbReference type="Pfam" id="PF01259"/>
    </source>
</evidence>
<evidence type="ECO:0000313" key="13">
    <source>
        <dbReference type="EMBL" id="QLG89467.1"/>
    </source>
</evidence>
<comment type="catalytic activity">
    <reaction evidence="10 11">
        <text>5-amino-1-(5-phospho-D-ribosyl)imidazole-4-carboxylate + L-aspartate + ATP = (2S)-2-[5-amino-1-(5-phospho-beta-D-ribosyl)imidazole-4-carboxamido]succinate + ADP + phosphate + 2 H(+)</text>
        <dbReference type="Rhea" id="RHEA:22628"/>
        <dbReference type="ChEBI" id="CHEBI:15378"/>
        <dbReference type="ChEBI" id="CHEBI:29991"/>
        <dbReference type="ChEBI" id="CHEBI:30616"/>
        <dbReference type="ChEBI" id="CHEBI:43474"/>
        <dbReference type="ChEBI" id="CHEBI:58443"/>
        <dbReference type="ChEBI" id="CHEBI:77657"/>
        <dbReference type="ChEBI" id="CHEBI:456216"/>
        <dbReference type="EC" id="6.3.2.6"/>
    </reaction>
</comment>
<dbReference type="SUPFAM" id="SSF56104">
    <property type="entry name" value="SAICAR synthase-like"/>
    <property type="match status" value="1"/>
</dbReference>
<evidence type="ECO:0000256" key="2">
    <source>
        <dbReference type="ARBA" id="ARBA00010190"/>
    </source>
</evidence>
<dbReference type="CDD" id="cd01414">
    <property type="entry name" value="SAICAR_synt_Sc"/>
    <property type="match status" value="1"/>
</dbReference>
<dbReference type="EMBL" id="CP058627">
    <property type="protein sequence ID" value="QLG89467.1"/>
    <property type="molecule type" value="Genomic_DNA"/>
</dbReference>
<keyword evidence="5 11" id="KW-0436">Ligase</keyword>
<dbReference type="GO" id="GO:0005737">
    <property type="term" value="C:cytoplasm"/>
    <property type="evidence" value="ECO:0007669"/>
    <property type="project" value="TreeGrafter"/>
</dbReference>
<name>A0A7H9BLB7_9NEIS</name>
<dbReference type="NCBIfam" id="NF010568">
    <property type="entry name" value="PRK13961.1"/>
    <property type="match status" value="1"/>
</dbReference>
<dbReference type="Gene3D" id="3.30.200.20">
    <property type="entry name" value="Phosphorylase Kinase, domain 1"/>
    <property type="match status" value="1"/>
</dbReference>
<keyword evidence="6 11" id="KW-0547">Nucleotide-binding</keyword>
<dbReference type="Pfam" id="PF01259">
    <property type="entry name" value="SAICAR_synt"/>
    <property type="match status" value="1"/>
</dbReference>
<dbReference type="UniPathway" id="UPA00074">
    <property type="reaction ID" value="UER00131"/>
</dbReference>
<dbReference type="AlphaFoldDB" id="A0A7H9BLB7"/>
<dbReference type="FunFam" id="3.30.470.20:FF:000015">
    <property type="entry name" value="Phosphoribosylaminoimidazole-succinocarboxamide synthase"/>
    <property type="match status" value="1"/>
</dbReference>
<dbReference type="PANTHER" id="PTHR43700:SF1">
    <property type="entry name" value="PHOSPHORIBOSYLAMINOIMIDAZOLE-SUCCINOCARBOXAMIDE SYNTHASE"/>
    <property type="match status" value="1"/>
</dbReference>
<comment type="similarity">
    <text evidence="2 11">Belongs to the SAICAR synthetase family.</text>
</comment>
<evidence type="ECO:0000256" key="3">
    <source>
        <dbReference type="ARBA" id="ARBA00012217"/>
    </source>
</evidence>
<evidence type="ECO:0000256" key="9">
    <source>
        <dbReference type="ARBA" id="ARBA00030409"/>
    </source>
</evidence>
<comment type="pathway">
    <text evidence="1 11">Purine metabolism; IMP biosynthesis via de novo pathway; 5-amino-1-(5-phospho-D-ribosyl)imidazole-4-carboxamide from 5-amino-1-(5-phospho-D-ribosyl)imidazole-4-carboxylate: step 1/2.</text>
</comment>
<evidence type="ECO:0000256" key="8">
    <source>
        <dbReference type="ARBA" id="ARBA00022840"/>
    </source>
</evidence>
<dbReference type="KEGG" id="chiz:HQ393_15125"/>
<dbReference type="Proteomes" id="UP000509597">
    <property type="component" value="Chromosome"/>
</dbReference>